<evidence type="ECO:0000256" key="3">
    <source>
        <dbReference type="ARBA" id="ARBA00023125"/>
    </source>
</evidence>
<keyword evidence="2" id="KW-0805">Transcription regulation</keyword>
<dbReference type="InterPro" id="IPR046335">
    <property type="entry name" value="LacI/GalR-like_sensor"/>
</dbReference>
<evidence type="ECO:0000256" key="4">
    <source>
        <dbReference type="ARBA" id="ARBA00023163"/>
    </source>
</evidence>
<dbReference type="PANTHER" id="PTHR30146">
    <property type="entry name" value="LACI-RELATED TRANSCRIPTIONAL REPRESSOR"/>
    <property type="match status" value="1"/>
</dbReference>
<dbReference type="RefSeq" id="WP_232184842.1">
    <property type="nucleotide sequence ID" value="NZ_JAIOAP010000003.1"/>
</dbReference>
<evidence type="ECO:0000256" key="1">
    <source>
        <dbReference type="ARBA" id="ARBA00022491"/>
    </source>
</evidence>
<evidence type="ECO:0000313" key="7">
    <source>
        <dbReference type="Proteomes" id="UP001493487"/>
    </source>
</evidence>
<dbReference type="InterPro" id="IPR036390">
    <property type="entry name" value="WH_DNA-bd_sf"/>
</dbReference>
<dbReference type="Pfam" id="PF13377">
    <property type="entry name" value="Peripla_BP_3"/>
    <property type="match status" value="1"/>
</dbReference>
<keyword evidence="3" id="KW-0238">DNA-binding</keyword>
<reference evidence="6 7" key="1">
    <citation type="journal article" date="2023" name="Genome Announc.">
        <title>Pan-Genome Analyses of the Genus Cohnella and Proposal of the Novel Species Cohnella silvisoli sp. nov., Isolated from Forest Soil.</title>
        <authorList>
            <person name="Wang C."/>
            <person name="Mao L."/>
            <person name="Bao G."/>
            <person name="Zhu H."/>
        </authorList>
    </citation>
    <scope>NUCLEOTIDE SEQUENCE [LARGE SCALE GENOMIC DNA]</scope>
    <source>
        <strain evidence="6 7">NL03-T5-1</strain>
    </source>
</reference>
<dbReference type="Gene3D" id="1.10.10.10">
    <property type="entry name" value="Winged helix-like DNA-binding domain superfamily/Winged helix DNA-binding domain"/>
    <property type="match status" value="1"/>
</dbReference>
<dbReference type="PRINTS" id="PR00035">
    <property type="entry name" value="HTHGNTR"/>
</dbReference>
<dbReference type="PROSITE" id="PS50949">
    <property type="entry name" value="HTH_GNTR"/>
    <property type="match status" value="1"/>
</dbReference>
<evidence type="ECO:0000313" key="6">
    <source>
        <dbReference type="EMBL" id="MEQ4484954.1"/>
    </source>
</evidence>
<evidence type="ECO:0000256" key="2">
    <source>
        <dbReference type="ARBA" id="ARBA00023015"/>
    </source>
</evidence>
<name>A0ABV1KXW1_9BACL</name>
<evidence type="ECO:0000259" key="5">
    <source>
        <dbReference type="PROSITE" id="PS50949"/>
    </source>
</evidence>
<dbReference type="InterPro" id="IPR036388">
    <property type="entry name" value="WH-like_DNA-bd_sf"/>
</dbReference>
<accession>A0ABV1KXW1</accession>
<dbReference type="EMBL" id="JASKHM010000013">
    <property type="protein sequence ID" value="MEQ4484954.1"/>
    <property type="molecule type" value="Genomic_DNA"/>
</dbReference>
<dbReference type="Gene3D" id="3.40.50.2300">
    <property type="match status" value="2"/>
</dbReference>
<protein>
    <submittedName>
        <fullName evidence="6">GntR family transcriptional regulator</fullName>
    </submittedName>
</protein>
<keyword evidence="4" id="KW-0804">Transcription</keyword>
<dbReference type="CDD" id="cd07377">
    <property type="entry name" value="WHTH_GntR"/>
    <property type="match status" value="1"/>
</dbReference>
<keyword evidence="1" id="KW-0678">Repressor</keyword>
<dbReference type="Proteomes" id="UP001493487">
    <property type="component" value="Unassembled WGS sequence"/>
</dbReference>
<dbReference type="CDD" id="cd06267">
    <property type="entry name" value="PBP1_LacI_sugar_binding-like"/>
    <property type="match status" value="1"/>
</dbReference>
<dbReference type="InterPro" id="IPR000524">
    <property type="entry name" value="Tscrpt_reg_HTH_GntR"/>
</dbReference>
<feature type="domain" description="HTH gntR-type" evidence="5">
    <location>
        <begin position="3"/>
        <end position="71"/>
    </location>
</feature>
<organism evidence="6 7">
    <name type="scientific">Cohnella silvisoli</name>
    <dbReference type="NCBI Taxonomy" id="2873699"/>
    <lineage>
        <taxon>Bacteria</taxon>
        <taxon>Bacillati</taxon>
        <taxon>Bacillota</taxon>
        <taxon>Bacilli</taxon>
        <taxon>Bacillales</taxon>
        <taxon>Paenibacillaceae</taxon>
        <taxon>Cohnella</taxon>
    </lineage>
</organism>
<dbReference type="SUPFAM" id="SSF46785">
    <property type="entry name" value="Winged helix' DNA-binding domain"/>
    <property type="match status" value="1"/>
</dbReference>
<comment type="caution">
    <text evidence="6">The sequence shown here is derived from an EMBL/GenBank/DDBJ whole genome shotgun (WGS) entry which is preliminary data.</text>
</comment>
<dbReference type="SMART" id="SM00345">
    <property type="entry name" value="HTH_GNTR"/>
    <property type="match status" value="1"/>
</dbReference>
<sequence>MDIPLYEQIFNDLFNKIKGGSLKKGERVPSEKELADQFNVSRITSKKALELLSQYRLVERIQGKGSFVAETLPDMQEIRMQRQSDSSEANEEWRTIGVIVPDFSDSFGAALLRGIEEQCSKNGCRIMLKLTYDKREEEEAAIRSFVRLGVDGIIVFPVHGEHYNSELLRLVVDGFPLVFVDRYLKGIAATAVFIDNRKAAFEVTNVLLEKGVKQVGFLSAPAENTSTIEDRLLGFTDACIQKGWTPKPDQIMTNLYSSLPQSFDTPKVQVDIETIRRFVEMNPELTAFVASEYNIALILREVLLSMGKRIPEDYQIVCFDSISQPYGQYLFTHVRQNEREMGLMAVTKLISMWKNEESPLYNIVPHEIVLGQSTLLS</sequence>
<gene>
    <name evidence="6" type="ORF">QJS35_21430</name>
</gene>
<dbReference type="PANTHER" id="PTHR30146:SF95">
    <property type="entry name" value="RIBOSE OPERON REPRESSOR"/>
    <property type="match status" value="1"/>
</dbReference>
<keyword evidence="7" id="KW-1185">Reference proteome</keyword>
<dbReference type="Pfam" id="PF00392">
    <property type="entry name" value="GntR"/>
    <property type="match status" value="1"/>
</dbReference>
<dbReference type="SUPFAM" id="SSF53822">
    <property type="entry name" value="Periplasmic binding protein-like I"/>
    <property type="match status" value="1"/>
</dbReference>
<dbReference type="InterPro" id="IPR028082">
    <property type="entry name" value="Peripla_BP_I"/>
</dbReference>
<proteinExistence type="predicted"/>